<protein>
    <recommendedName>
        <fullName evidence="5">LPXTG cell wall anchor domain-containing protein</fullName>
    </recommendedName>
</protein>
<dbReference type="RefSeq" id="WP_203857379.1">
    <property type="nucleotide sequence ID" value="NZ_BAAAZQ010000008.1"/>
</dbReference>
<evidence type="ECO:0000313" key="4">
    <source>
        <dbReference type="Proteomes" id="UP000621500"/>
    </source>
</evidence>
<sequence>MSRKLLGKVMAGAGLGAVSLLICAPGAALADDALQKPENKGHISTVPKGVKPGHKFKLILECEHPVEKAWVESKITGKISLALLAEDGVLVPNAPLGNGGRPDDGAPAPAPSNGEVPPLPPEGELPLFPRNGEQPPSSEGTQPDEDDAQADDGQGEPAASGEAAKYWAWATVPEKTKPGNYRATGACNGTGTIVVPPQGSVPGGDGGVVGTDAGRTAAGAGLLGAAVIGGFLMIRRRRTDGSPA</sequence>
<name>A0ABQ4EMD6_9ACTN</name>
<keyword evidence="4" id="KW-1185">Reference proteome</keyword>
<feature type="chain" id="PRO_5046651463" description="LPXTG cell wall anchor domain-containing protein" evidence="2">
    <location>
        <begin position="31"/>
        <end position="244"/>
    </location>
</feature>
<organism evidence="3 4">
    <name type="scientific">Plantactinospora mayteni</name>
    <dbReference type="NCBI Taxonomy" id="566021"/>
    <lineage>
        <taxon>Bacteria</taxon>
        <taxon>Bacillati</taxon>
        <taxon>Actinomycetota</taxon>
        <taxon>Actinomycetes</taxon>
        <taxon>Micromonosporales</taxon>
        <taxon>Micromonosporaceae</taxon>
        <taxon>Plantactinospora</taxon>
    </lineage>
</organism>
<reference evidence="3 4" key="1">
    <citation type="submission" date="2021-01" db="EMBL/GenBank/DDBJ databases">
        <title>Whole genome shotgun sequence of Plantactinospora mayteni NBRC 109088.</title>
        <authorList>
            <person name="Komaki H."/>
            <person name="Tamura T."/>
        </authorList>
    </citation>
    <scope>NUCLEOTIDE SEQUENCE [LARGE SCALE GENOMIC DNA]</scope>
    <source>
        <strain evidence="3 4">NBRC 109088</strain>
    </source>
</reference>
<gene>
    <name evidence="3" type="ORF">Pma05_23840</name>
</gene>
<evidence type="ECO:0000256" key="1">
    <source>
        <dbReference type="SAM" id="MobiDB-lite"/>
    </source>
</evidence>
<feature type="signal peptide" evidence="2">
    <location>
        <begin position="1"/>
        <end position="30"/>
    </location>
</feature>
<accession>A0ABQ4EMD6</accession>
<proteinExistence type="predicted"/>
<evidence type="ECO:0008006" key="5">
    <source>
        <dbReference type="Google" id="ProtNLM"/>
    </source>
</evidence>
<comment type="caution">
    <text evidence="3">The sequence shown here is derived from an EMBL/GenBank/DDBJ whole genome shotgun (WGS) entry which is preliminary data.</text>
</comment>
<dbReference type="EMBL" id="BONX01000012">
    <property type="protein sequence ID" value="GIG95811.1"/>
    <property type="molecule type" value="Genomic_DNA"/>
</dbReference>
<feature type="compositionally biased region" description="Acidic residues" evidence="1">
    <location>
        <begin position="142"/>
        <end position="154"/>
    </location>
</feature>
<feature type="compositionally biased region" description="Low complexity" evidence="1">
    <location>
        <begin position="105"/>
        <end position="116"/>
    </location>
</feature>
<evidence type="ECO:0000256" key="2">
    <source>
        <dbReference type="SAM" id="SignalP"/>
    </source>
</evidence>
<feature type="region of interest" description="Disordered" evidence="1">
    <location>
        <begin position="94"/>
        <end position="165"/>
    </location>
</feature>
<keyword evidence="2" id="KW-0732">Signal</keyword>
<dbReference type="Proteomes" id="UP000621500">
    <property type="component" value="Unassembled WGS sequence"/>
</dbReference>
<evidence type="ECO:0000313" key="3">
    <source>
        <dbReference type="EMBL" id="GIG95811.1"/>
    </source>
</evidence>